<dbReference type="HOGENOM" id="CLU_1570097_0_0_1"/>
<evidence type="ECO:0000313" key="4">
    <source>
        <dbReference type="Proteomes" id="UP000014760"/>
    </source>
</evidence>
<dbReference type="PANTHER" id="PTHR15180:SF1">
    <property type="entry name" value="GENERAL TRANSCRIPTION FACTOR 3C POLYPEPTIDE 1"/>
    <property type="match status" value="1"/>
</dbReference>
<dbReference type="OMA" id="QHEREDP"/>
<proteinExistence type="predicted"/>
<dbReference type="GO" id="GO:0003677">
    <property type="term" value="F:DNA binding"/>
    <property type="evidence" value="ECO:0007669"/>
    <property type="project" value="InterPro"/>
</dbReference>
<dbReference type="OrthoDB" id="6262911at2759"/>
<dbReference type="Proteomes" id="UP000014760">
    <property type="component" value="Unassembled WGS sequence"/>
</dbReference>
<sequence length="188" mass="21516">MSFNDRVIEEIGLEGLDGITIPALWLRLSTCQPPFSLKLDPQSKEFIWNEVICPHPEFEFYRLPQPRPPVAFKQRFSTNPEELAECTSLLMEGDDPYPVHPIKDEVHGIFGSCLTYKTRVNITEDIRDSDCTPKLTLEQAEEKYGEQMAIVASQKQRSFSLLMNEEVGLNNMSAIYYAVLERIGRLVC</sequence>
<dbReference type="GO" id="GO:0042791">
    <property type="term" value="P:5S class rRNA transcription by RNA polymerase III"/>
    <property type="evidence" value="ECO:0007669"/>
    <property type="project" value="TreeGrafter"/>
</dbReference>
<gene>
    <name evidence="2" type="ORF">CAPTEDRAFT_95451</name>
</gene>
<name>R7UZY7_CAPTE</name>
<protein>
    <recommendedName>
        <fullName evidence="1">General transcription factor 3C polypeptide 1 winged-helix domain-containing protein</fullName>
    </recommendedName>
</protein>
<dbReference type="GO" id="GO:0000127">
    <property type="term" value="C:transcription factor TFIIIC complex"/>
    <property type="evidence" value="ECO:0007669"/>
    <property type="project" value="InterPro"/>
</dbReference>
<dbReference type="InterPro" id="IPR056428">
    <property type="entry name" value="WH_GTF3C1"/>
</dbReference>
<dbReference type="PANTHER" id="PTHR15180">
    <property type="entry name" value="GENERAL TRANSCRIPTION FACTOR 3C POLYPEPTIDE 1"/>
    <property type="match status" value="1"/>
</dbReference>
<evidence type="ECO:0000313" key="3">
    <source>
        <dbReference type="EnsemblMetazoa" id="CapteP95451"/>
    </source>
</evidence>
<dbReference type="AlphaFoldDB" id="R7UZY7"/>
<reference evidence="3" key="3">
    <citation type="submission" date="2015-06" db="UniProtKB">
        <authorList>
            <consortium name="EnsemblMetazoa"/>
        </authorList>
    </citation>
    <scope>IDENTIFICATION</scope>
</reference>
<dbReference type="EMBL" id="AMQN01005596">
    <property type="status" value="NOT_ANNOTATED_CDS"/>
    <property type="molecule type" value="Genomic_DNA"/>
</dbReference>
<organism evidence="2">
    <name type="scientific">Capitella teleta</name>
    <name type="common">Polychaete worm</name>
    <dbReference type="NCBI Taxonomy" id="283909"/>
    <lineage>
        <taxon>Eukaryota</taxon>
        <taxon>Metazoa</taxon>
        <taxon>Spiralia</taxon>
        <taxon>Lophotrochozoa</taxon>
        <taxon>Annelida</taxon>
        <taxon>Polychaeta</taxon>
        <taxon>Sedentaria</taxon>
        <taxon>Scolecida</taxon>
        <taxon>Capitellidae</taxon>
        <taxon>Capitella</taxon>
    </lineage>
</organism>
<evidence type="ECO:0000313" key="2">
    <source>
        <dbReference type="EMBL" id="ELU11827.1"/>
    </source>
</evidence>
<accession>R7UZY7</accession>
<dbReference type="GO" id="GO:0006384">
    <property type="term" value="P:transcription initiation at RNA polymerase III promoter"/>
    <property type="evidence" value="ECO:0007669"/>
    <property type="project" value="InterPro"/>
</dbReference>
<reference evidence="2 4" key="2">
    <citation type="journal article" date="2013" name="Nature">
        <title>Insights into bilaterian evolution from three spiralian genomes.</title>
        <authorList>
            <person name="Simakov O."/>
            <person name="Marletaz F."/>
            <person name="Cho S.J."/>
            <person name="Edsinger-Gonzales E."/>
            <person name="Havlak P."/>
            <person name="Hellsten U."/>
            <person name="Kuo D.H."/>
            <person name="Larsson T."/>
            <person name="Lv J."/>
            <person name="Arendt D."/>
            <person name="Savage R."/>
            <person name="Osoegawa K."/>
            <person name="de Jong P."/>
            <person name="Grimwood J."/>
            <person name="Chapman J.A."/>
            <person name="Shapiro H."/>
            <person name="Aerts A."/>
            <person name="Otillar R.P."/>
            <person name="Terry A.Y."/>
            <person name="Boore J.L."/>
            <person name="Grigoriev I.V."/>
            <person name="Lindberg D.R."/>
            <person name="Seaver E.C."/>
            <person name="Weisblat D.A."/>
            <person name="Putnam N.H."/>
            <person name="Rokhsar D.S."/>
        </authorList>
    </citation>
    <scope>NUCLEOTIDE SEQUENCE</scope>
    <source>
        <strain evidence="2 4">I ESC-2004</strain>
    </source>
</reference>
<dbReference type="InterPro" id="IPR044210">
    <property type="entry name" value="Tfc3-like"/>
</dbReference>
<dbReference type="EMBL" id="KB296374">
    <property type="protein sequence ID" value="ELU11827.1"/>
    <property type="molecule type" value="Genomic_DNA"/>
</dbReference>
<reference evidence="4" key="1">
    <citation type="submission" date="2012-12" db="EMBL/GenBank/DDBJ databases">
        <authorList>
            <person name="Hellsten U."/>
            <person name="Grimwood J."/>
            <person name="Chapman J.A."/>
            <person name="Shapiro H."/>
            <person name="Aerts A."/>
            <person name="Otillar R.P."/>
            <person name="Terry A.Y."/>
            <person name="Boore J.L."/>
            <person name="Simakov O."/>
            <person name="Marletaz F."/>
            <person name="Cho S.-J."/>
            <person name="Edsinger-Gonzales E."/>
            <person name="Havlak P."/>
            <person name="Kuo D.-H."/>
            <person name="Larsson T."/>
            <person name="Lv J."/>
            <person name="Arendt D."/>
            <person name="Savage R."/>
            <person name="Osoegawa K."/>
            <person name="de Jong P."/>
            <person name="Lindberg D.R."/>
            <person name="Seaver E.C."/>
            <person name="Weisblat D.A."/>
            <person name="Putnam N.H."/>
            <person name="Grigoriev I.V."/>
            <person name="Rokhsar D.S."/>
        </authorList>
    </citation>
    <scope>NUCLEOTIDE SEQUENCE</scope>
    <source>
        <strain evidence="4">I ESC-2004</strain>
    </source>
</reference>
<dbReference type="Pfam" id="PF23704">
    <property type="entry name" value="WHD_GTF3C1_N"/>
    <property type="match status" value="1"/>
</dbReference>
<keyword evidence="4" id="KW-1185">Reference proteome</keyword>
<feature type="domain" description="General transcription factor 3C polypeptide 1 winged-helix" evidence="1">
    <location>
        <begin position="7"/>
        <end position="61"/>
    </location>
</feature>
<dbReference type="STRING" id="283909.R7UZY7"/>
<evidence type="ECO:0000259" key="1">
    <source>
        <dbReference type="Pfam" id="PF23704"/>
    </source>
</evidence>
<dbReference type="EnsemblMetazoa" id="CapteT95451">
    <property type="protein sequence ID" value="CapteP95451"/>
    <property type="gene ID" value="CapteG95451"/>
</dbReference>